<keyword evidence="3" id="KW-0812">Transmembrane</keyword>
<dbReference type="EMBL" id="BTSX01000004">
    <property type="protein sequence ID" value="GMS97328.1"/>
    <property type="molecule type" value="Genomic_DNA"/>
</dbReference>
<feature type="transmembrane region" description="Helical" evidence="3">
    <location>
        <begin position="140"/>
        <end position="160"/>
    </location>
</feature>
<feature type="region of interest" description="Disordered" evidence="2">
    <location>
        <begin position="304"/>
        <end position="327"/>
    </location>
</feature>
<feature type="transmembrane region" description="Helical" evidence="3">
    <location>
        <begin position="21"/>
        <end position="45"/>
    </location>
</feature>
<evidence type="ECO:0008006" key="6">
    <source>
        <dbReference type="Google" id="ProtNLM"/>
    </source>
</evidence>
<keyword evidence="3" id="KW-1133">Transmembrane helix</keyword>
<dbReference type="GO" id="GO:0007606">
    <property type="term" value="P:sensory perception of chemical stimulus"/>
    <property type="evidence" value="ECO:0007669"/>
    <property type="project" value="InterPro"/>
</dbReference>
<comment type="caution">
    <text evidence="4">The sequence shown here is derived from an EMBL/GenBank/DDBJ whole genome shotgun (WGS) entry which is preliminary data.</text>
</comment>
<accession>A0AAV5TSX3</accession>
<evidence type="ECO:0000313" key="4">
    <source>
        <dbReference type="EMBL" id="GMS97328.1"/>
    </source>
</evidence>
<dbReference type="InterPro" id="IPR004151">
    <property type="entry name" value="7TM_GPCR_serpentine_rcpt_Sre"/>
</dbReference>
<keyword evidence="3" id="KW-0472">Membrane</keyword>
<protein>
    <recommendedName>
        <fullName evidence="6">G protein-coupled receptor</fullName>
    </recommendedName>
</protein>
<keyword evidence="5" id="KW-1185">Reference proteome</keyword>
<dbReference type="Pfam" id="PF03125">
    <property type="entry name" value="Sre"/>
    <property type="match status" value="1"/>
</dbReference>
<sequence length="350" mass="40568">NGEIWMINFIEPEYLTGLKEFHIAIVVTEAVFCIIAVLLSIFLAIQGLLHPPVHMNLVLITAYQMSWIAVSNGTRAGLILFEAGFLPFRSDDVPCNCLILSFLRLYGVVSIARFSIVIYIERCLALRYVRDYEYILPGYKAAIVSIVPYFFFYFAINNLYAQNELRLEHLNQREIRRPSAVTGLSKYPKKFFGDSSKDMYTLSLRLQLDENIWCCRQIKRSNFIFLTGIVSATLFVAIPPLIFFTRDNVWVLMILASLGNLIIPVFSILIKASIAWSLDKMKPLIVPGCVFEWYQERRRREQERERRKSGRVTTYSQISHDSDSKYSREANEYFSQLSSQWEKSFDSGYI</sequence>
<dbReference type="PANTHER" id="PTHR23128">
    <property type="entry name" value="SERPENTINE RECEPTOR, CLASS E (EPSILON)-RELATED"/>
    <property type="match status" value="1"/>
</dbReference>
<reference evidence="4" key="1">
    <citation type="submission" date="2023-10" db="EMBL/GenBank/DDBJ databases">
        <title>Genome assembly of Pristionchus species.</title>
        <authorList>
            <person name="Yoshida K."/>
            <person name="Sommer R.J."/>
        </authorList>
    </citation>
    <scope>NUCLEOTIDE SEQUENCE</scope>
    <source>
        <strain evidence="4">RS0144</strain>
    </source>
</reference>
<feature type="non-terminal residue" evidence="4">
    <location>
        <position position="1"/>
    </location>
</feature>
<evidence type="ECO:0000256" key="2">
    <source>
        <dbReference type="SAM" id="MobiDB-lite"/>
    </source>
</evidence>
<comment type="similarity">
    <text evidence="1">Belongs to the nematode receptor-like protein sre family.</text>
</comment>
<dbReference type="PANTHER" id="PTHR23128:SF132">
    <property type="entry name" value="SERPENTINE RECEPTOR, CLASS E (EPSILON)-RELATED"/>
    <property type="match status" value="1"/>
</dbReference>
<dbReference type="GO" id="GO:0016020">
    <property type="term" value="C:membrane"/>
    <property type="evidence" value="ECO:0007669"/>
    <property type="project" value="InterPro"/>
</dbReference>
<name>A0AAV5TSX3_9BILA</name>
<evidence type="ECO:0000313" key="5">
    <source>
        <dbReference type="Proteomes" id="UP001432027"/>
    </source>
</evidence>
<organism evidence="4 5">
    <name type="scientific">Pristionchus entomophagus</name>
    <dbReference type="NCBI Taxonomy" id="358040"/>
    <lineage>
        <taxon>Eukaryota</taxon>
        <taxon>Metazoa</taxon>
        <taxon>Ecdysozoa</taxon>
        <taxon>Nematoda</taxon>
        <taxon>Chromadorea</taxon>
        <taxon>Rhabditida</taxon>
        <taxon>Rhabditina</taxon>
        <taxon>Diplogasteromorpha</taxon>
        <taxon>Diplogasteroidea</taxon>
        <taxon>Neodiplogasteridae</taxon>
        <taxon>Pristionchus</taxon>
    </lineage>
</organism>
<evidence type="ECO:0000256" key="1">
    <source>
        <dbReference type="ARBA" id="ARBA00006803"/>
    </source>
</evidence>
<proteinExistence type="inferred from homology"/>
<evidence type="ECO:0000256" key="3">
    <source>
        <dbReference type="SAM" id="Phobius"/>
    </source>
</evidence>
<feature type="transmembrane region" description="Helical" evidence="3">
    <location>
        <begin position="249"/>
        <end position="270"/>
    </location>
</feature>
<feature type="transmembrane region" description="Helical" evidence="3">
    <location>
        <begin position="65"/>
        <end position="86"/>
    </location>
</feature>
<gene>
    <name evidence="4" type="ORF">PENTCL1PPCAC_19503</name>
</gene>
<dbReference type="AlphaFoldDB" id="A0AAV5TSX3"/>
<feature type="transmembrane region" description="Helical" evidence="3">
    <location>
        <begin position="98"/>
        <end position="120"/>
    </location>
</feature>
<feature type="transmembrane region" description="Helical" evidence="3">
    <location>
        <begin position="223"/>
        <end position="243"/>
    </location>
</feature>
<dbReference type="Proteomes" id="UP001432027">
    <property type="component" value="Unassembled WGS sequence"/>
</dbReference>